<dbReference type="InterPro" id="IPR011009">
    <property type="entry name" value="Kinase-like_dom_sf"/>
</dbReference>
<organism evidence="2 3">
    <name type="scientific">Amniculicola lignicola CBS 123094</name>
    <dbReference type="NCBI Taxonomy" id="1392246"/>
    <lineage>
        <taxon>Eukaryota</taxon>
        <taxon>Fungi</taxon>
        <taxon>Dikarya</taxon>
        <taxon>Ascomycota</taxon>
        <taxon>Pezizomycotina</taxon>
        <taxon>Dothideomycetes</taxon>
        <taxon>Pleosporomycetidae</taxon>
        <taxon>Pleosporales</taxon>
        <taxon>Amniculicolaceae</taxon>
        <taxon>Amniculicola</taxon>
    </lineage>
</organism>
<gene>
    <name evidence="2" type="ORF">P154DRAFT_151154</name>
</gene>
<dbReference type="EMBL" id="ML977579">
    <property type="protein sequence ID" value="KAF2002093.1"/>
    <property type="molecule type" value="Genomic_DNA"/>
</dbReference>
<dbReference type="Proteomes" id="UP000799779">
    <property type="component" value="Unassembled WGS sequence"/>
</dbReference>
<dbReference type="Gene3D" id="1.10.510.10">
    <property type="entry name" value="Transferase(Phosphotransferase) domain 1"/>
    <property type="match status" value="1"/>
</dbReference>
<dbReference type="InterPro" id="IPR000719">
    <property type="entry name" value="Prot_kinase_dom"/>
</dbReference>
<feature type="domain" description="Protein kinase" evidence="1">
    <location>
        <begin position="1"/>
        <end position="189"/>
    </location>
</feature>
<dbReference type="AlphaFoldDB" id="A0A6A5WJQ3"/>
<reference evidence="2" key="1">
    <citation type="journal article" date="2020" name="Stud. Mycol.">
        <title>101 Dothideomycetes genomes: a test case for predicting lifestyles and emergence of pathogens.</title>
        <authorList>
            <person name="Haridas S."/>
            <person name="Albert R."/>
            <person name="Binder M."/>
            <person name="Bloem J."/>
            <person name="Labutti K."/>
            <person name="Salamov A."/>
            <person name="Andreopoulos B."/>
            <person name="Baker S."/>
            <person name="Barry K."/>
            <person name="Bills G."/>
            <person name="Bluhm B."/>
            <person name="Cannon C."/>
            <person name="Castanera R."/>
            <person name="Culley D."/>
            <person name="Daum C."/>
            <person name="Ezra D."/>
            <person name="Gonzalez J."/>
            <person name="Henrissat B."/>
            <person name="Kuo A."/>
            <person name="Liang C."/>
            <person name="Lipzen A."/>
            <person name="Lutzoni F."/>
            <person name="Magnuson J."/>
            <person name="Mondo S."/>
            <person name="Nolan M."/>
            <person name="Ohm R."/>
            <person name="Pangilinan J."/>
            <person name="Park H.-J."/>
            <person name="Ramirez L."/>
            <person name="Alfaro M."/>
            <person name="Sun H."/>
            <person name="Tritt A."/>
            <person name="Yoshinaga Y."/>
            <person name="Zwiers L.-H."/>
            <person name="Turgeon B."/>
            <person name="Goodwin S."/>
            <person name="Spatafora J."/>
            <person name="Crous P."/>
            <person name="Grigoriev I."/>
        </authorList>
    </citation>
    <scope>NUCLEOTIDE SEQUENCE</scope>
    <source>
        <strain evidence="2">CBS 123094</strain>
    </source>
</reference>
<proteinExistence type="predicted"/>
<accession>A0A6A5WJQ3</accession>
<dbReference type="OrthoDB" id="3693843at2759"/>
<name>A0A6A5WJQ3_9PLEO</name>
<evidence type="ECO:0000313" key="2">
    <source>
        <dbReference type="EMBL" id="KAF2002093.1"/>
    </source>
</evidence>
<protein>
    <recommendedName>
        <fullName evidence="1">Protein kinase domain-containing protein</fullName>
    </recommendedName>
</protein>
<evidence type="ECO:0000313" key="3">
    <source>
        <dbReference type="Proteomes" id="UP000799779"/>
    </source>
</evidence>
<dbReference type="GO" id="GO:0005524">
    <property type="term" value="F:ATP binding"/>
    <property type="evidence" value="ECO:0007669"/>
    <property type="project" value="InterPro"/>
</dbReference>
<keyword evidence="3" id="KW-1185">Reference proteome</keyword>
<dbReference type="PROSITE" id="PS00108">
    <property type="entry name" value="PROTEIN_KINASE_ST"/>
    <property type="match status" value="1"/>
</dbReference>
<dbReference type="SUPFAM" id="SSF56112">
    <property type="entry name" value="Protein kinase-like (PK-like)"/>
    <property type="match status" value="1"/>
</dbReference>
<evidence type="ECO:0000259" key="1">
    <source>
        <dbReference type="PROSITE" id="PS50011"/>
    </source>
</evidence>
<dbReference type="InterPro" id="IPR008271">
    <property type="entry name" value="Ser/Thr_kinase_AS"/>
</dbReference>
<dbReference type="GO" id="GO:0004672">
    <property type="term" value="F:protein kinase activity"/>
    <property type="evidence" value="ECO:0007669"/>
    <property type="project" value="InterPro"/>
</dbReference>
<sequence length="189" mass="21879">MGNPIPYMDGARPIMATIERYGGFQDSNFIVRQRAWGTYRRPDRFGIRAYTEFCPHGDLDLAITINGKRADADEDVQVPEPFIWLVIRNISEAIYYLQLGYFFDEKDSPDRPPPRDVPLIHLDIKPGNIFLDTPISPYLLYPNPKLADFDDHIEANPEALQTIEFWGTKSWQPPVRSILPHMNDRFLTI</sequence>
<dbReference type="PROSITE" id="PS50011">
    <property type="entry name" value="PROTEIN_KINASE_DOM"/>
    <property type="match status" value="1"/>
</dbReference>